<keyword evidence="10" id="KW-1185">Reference proteome</keyword>
<proteinExistence type="predicted"/>
<keyword evidence="5 9" id="KW-0269">Exonuclease</keyword>
<feature type="domain" description="Exonuclease" evidence="8">
    <location>
        <begin position="9"/>
        <end position="183"/>
    </location>
</feature>
<name>A0AAN8V1Z7_9MAGN</name>
<dbReference type="InterPro" id="IPR013520">
    <property type="entry name" value="Ribonucl_H"/>
</dbReference>
<sequence>MEANSDRSEIAFFDVETTVPSKPSQGYALLEFGAILVCPKKLVVLGQYSTLIRPSDPSLIPAISIRCNGITPATISSAPSFLDIADKVFDILNGRIWAGHNIIRFDCVRIREAFAEIGRVAPEPKGIFDSLDLLTKKFGRRAGDMKMATLASYFGLGQQKHRSLDDVRMNLEVVKNCATILFLESSLPDIFIKNSWVSPNASSRSRSNGIASQEGTKLNMDVASPSLKFESYQVLTLESRGSAEHCSSSPMVCRNMEVPNLIGSNSNRADPFNVGHRRTEIGSASPQPDVDMEENQASLSTEAVQEGCSSDAGFLEPSEVSVSLIRASLVPSYRGSQRIDILHHNSKLQLHCTNLKVRSGVKTKFVDHAGRPRLNLLVDTSPSLCRVLDACDTHAQKLSVDSGSSSEWRPVVIRKDGFNSSTARLHIPLVTNGDISTYATEMYKKNPSNVMQKLVFTRFDASEIERLFTPGTIIDAYLTLEQYDYQQNAGIRLVAKKLIIQSS</sequence>
<dbReference type="SUPFAM" id="SSF53098">
    <property type="entry name" value="Ribonuclease H-like"/>
    <property type="match status" value="1"/>
</dbReference>
<evidence type="ECO:0000259" key="8">
    <source>
        <dbReference type="SMART" id="SM00479"/>
    </source>
</evidence>
<keyword evidence="3" id="KW-0479">Metal-binding</keyword>
<dbReference type="PANTHER" id="PTHR30231:SF4">
    <property type="entry name" value="PROTEIN NEN2"/>
    <property type="match status" value="1"/>
</dbReference>
<dbReference type="AlphaFoldDB" id="A0AAN8V1Z7"/>
<evidence type="ECO:0000256" key="4">
    <source>
        <dbReference type="ARBA" id="ARBA00022801"/>
    </source>
</evidence>
<evidence type="ECO:0000313" key="9">
    <source>
        <dbReference type="EMBL" id="KAK6925044.1"/>
    </source>
</evidence>
<reference evidence="9 10" key="1">
    <citation type="submission" date="2023-12" db="EMBL/GenBank/DDBJ databases">
        <title>A high-quality genome assembly for Dillenia turbinata (Dilleniales).</title>
        <authorList>
            <person name="Chanderbali A."/>
        </authorList>
    </citation>
    <scope>NUCLEOTIDE SEQUENCE [LARGE SCALE GENOMIC DNA]</scope>
    <source>
        <strain evidence="9">LSX21</strain>
        <tissue evidence="9">Leaf</tissue>
    </source>
</reference>
<gene>
    <name evidence="9" type="ORF">RJ641_009370</name>
</gene>
<dbReference type="PANTHER" id="PTHR30231">
    <property type="entry name" value="DNA POLYMERASE III SUBUNIT EPSILON"/>
    <property type="match status" value="1"/>
</dbReference>
<comment type="caution">
    <text evidence="9">The sequence shown here is derived from an EMBL/GenBank/DDBJ whole genome shotgun (WGS) entry which is preliminary data.</text>
</comment>
<dbReference type="SMART" id="SM00479">
    <property type="entry name" value="EXOIII"/>
    <property type="match status" value="1"/>
</dbReference>
<evidence type="ECO:0000256" key="5">
    <source>
        <dbReference type="ARBA" id="ARBA00022839"/>
    </source>
</evidence>
<evidence type="ECO:0000256" key="2">
    <source>
        <dbReference type="ARBA" id="ARBA00022722"/>
    </source>
</evidence>
<dbReference type="Proteomes" id="UP001370490">
    <property type="component" value="Unassembled WGS sequence"/>
</dbReference>
<feature type="region of interest" description="Disordered" evidence="7">
    <location>
        <begin position="281"/>
        <end position="303"/>
    </location>
</feature>
<accession>A0AAN8V1Z7</accession>
<dbReference type="GO" id="GO:0003676">
    <property type="term" value="F:nucleic acid binding"/>
    <property type="evidence" value="ECO:0007669"/>
    <property type="project" value="InterPro"/>
</dbReference>
<dbReference type="InterPro" id="IPR036397">
    <property type="entry name" value="RNaseH_sf"/>
</dbReference>
<comment type="cofactor">
    <cofactor evidence="1">
        <name>Mg(2+)</name>
        <dbReference type="ChEBI" id="CHEBI:18420"/>
    </cofactor>
</comment>
<evidence type="ECO:0000256" key="3">
    <source>
        <dbReference type="ARBA" id="ARBA00022723"/>
    </source>
</evidence>
<dbReference type="EMBL" id="JBAMMX010000016">
    <property type="protein sequence ID" value="KAK6925044.1"/>
    <property type="molecule type" value="Genomic_DNA"/>
</dbReference>
<evidence type="ECO:0000313" key="10">
    <source>
        <dbReference type="Proteomes" id="UP001370490"/>
    </source>
</evidence>
<dbReference type="Gene3D" id="3.30.420.10">
    <property type="entry name" value="Ribonuclease H-like superfamily/Ribonuclease H"/>
    <property type="match status" value="1"/>
</dbReference>
<dbReference type="InterPro" id="IPR012337">
    <property type="entry name" value="RNaseH-like_sf"/>
</dbReference>
<evidence type="ECO:0000256" key="1">
    <source>
        <dbReference type="ARBA" id="ARBA00001946"/>
    </source>
</evidence>
<dbReference type="CDD" id="cd06127">
    <property type="entry name" value="DEDDh"/>
    <property type="match status" value="1"/>
</dbReference>
<evidence type="ECO:0000256" key="7">
    <source>
        <dbReference type="SAM" id="MobiDB-lite"/>
    </source>
</evidence>
<keyword evidence="2" id="KW-0540">Nuclease</keyword>
<keyword evidence="4" id="KW-0378">Hydrolase</keyword>
<dbReference type="FunFam" id="3.30.420.10:FF:000040">
    <property type="entry name" value="Exonuclease family protein"/>
    <property type="match status" value="1"/>
</dbReference>
<evidence type="ECO:0000256" key="6">
    <source>
        <dbReference type="ARBA" id="ARBA00022842"/>
    </source>
</evidence>
<dbReference type="Pfam" id="PF00929">
    <property type="entry name" value="RNase_T"/>
    <property type="match status" value="1"/>
</dbReference>
<dbReference type="GO" id="GO:0008408">
    <property type="term" value="F:3'-5' exonuclease activity"/>
    <property type="evidence" value="ECO:0007669"/>
    <property type="project" value="TreeGrafter"/>
</dbReference>
<organism evidence="9 10">
    <name type="scientific">Dillenia turbinata</name>
    <dbReference type="NCBI Taxonomy" id="194707"/>
    <lineage>
        <taxon>Eukaryota</taxon>
        <taxon>Viridiplantae</taxon>
        <taxon>Streptophyta</taxon>
        <taxon>Embryophyta</taxon>
        <taxon>Tracheophyta</taxon>
        <taxon>Spermatophyta</taxon>
        <taxon>Magnoliopsida</taxon>
        <taxon>eudicotyledons</taxon>
        <taxon>Gunneridae</taxon>
        <taxon>Pentapetalae</taxon>
        <taxon>Dilleniales</taxon>
        <taxon>Dilleniaceae</taxon>
        <taxon>Dillenia</taxon>
    </lineage>
</organism>
<protein>
    <submittedName>
        <fullName evidence="9">Exonuclease, RNase T/DNA polymerase III</fullName>
    </submittedName>
</protein>
<dbReference type="GO" id="GO:0046872">
    <property type="term" value="F:metal ion binding"/>
    <property type="evidence" value="ECO:0007669"/>
    <property type="project" value="UniProtKB-KW"/>
</dbReference>
<keyword evidence="6" id="KW-0460">Magnesium</keyword>